<evidence type="ECO:0000313" key="2">
    <source>
        <dbReference type="Proteomes" id="UP001143370"/>
    </source>
</evidence>
<keyword evidence="2" id="KW-1185">Reference proteome</keyword>
<protein>
    <submittedName>
        <fullName evidence="1">Uncharacterized protein</fullName>
    </submittedName>
</protein>
<dbReference type="AlphaFoldDB" id="A0A9W6J7I4"/>
<sequence length="69" mass="7577">MPSSPSPQMKTERVHLMMAPADVEAIDDVRFNLRFGTRAKAIRFLVKRGLENVAAEAGGLARLPEKGAR</sequence>
<comment type="caution">
    <text evidence="1">The sequence shown here is derived from an EMBL/GenBank/DDBJ whole genome shotgun (WGS) entry which is preliminary data.</text>
</comment>
<accession>A0A9W6J7I4</accession>
<gene>
    <name evidence="1" type="ORF">GCM10017643_13860</name>
</gene>
<dbReference type="Proteomes" id="UP001143370">
    <property type="component" value="Unassembled WGS sequence"/>
</dbReference>
<dbReference type="RefSeq" id="WP_213372358.1">
    <property type="nucleotide sequence ID" value="NZ_JAHBGC010000020.1"/>
</dbReference>
<reference evidence="1" key="2">
    <citation type="submission" date="2023-01" db="EMBL/GenBank/DDBJ databases">
        <authorList>
            <person name="Sun Q."/>
            <person name="Evtushenko L."/>
        </authorList>
    </citation>
    <scope>NUCLEOTIDE SEQUENCE</scope>
    <source>
        <strain evidence="1">VKM B-2484</strain>
    </source>
</reference>
<dbReference type="EMBL" id="BSFJ01000005">
    <property type="protein sequence ID" value="GLK71271.1"/>
    <property type="molecule type" value="Genomic_DNA"/>
</dbReference>
<evidence type="ECO:0000313" key="1">
    <source>
        <dbReference type="EMBL" id="GLK71271.1"/>
    </source>
</evidence>
<name>A0A9W6J7I4_9HYPH</name>
<reference evidence="1" key="1">
    <citation type="journal article" date="2014" name="Int. J. Syst. Evol. Microbiol.">
        <title>Complete genome sequence of Corynebacterium casei LMG S-19264T (=DSM 44701T), isolated from a smear-ripened cheese.</title>
        <authorList>
            <consortium name="US DOE Joint Genome Institute (JGI-PGF)"/>
            <person name="Walter F."/>
            <person name="Albersmeier A."/>
            <person name="Kalinowski J."/>
            <person name="Ruckert C."/>
        </authorList>
    </citation>
    <scope>NUCLEOTIDE SEQUENCE</scope>
    <source>
        <strain evidence="1">VKM B-2484</strain>
    </source>
</reference>
<proteinExistence type="predicted"/>
<organism evidence="1 2">
    <name type="scientific">Ancylobacter dichloromethanicus</name>
    <dbReference type="NCBI Taxonomy" id="518825"/>
    <lineage>
        <taxon>Bacteria</taxon>
        <taxon>Pseudomonadati</taxon>
        <taxon>Pseudomonadota</taxon>
        <taxon>Alphaproteobacteria</taxon>
        <taxon>Hyphomicrobiales</taxon>
        <taxon>Xanthobacteraceae</taxon>
        <taxon>Ancylobacter</taxon>
    </lineage>
</organism>